<dbReference type="InterPro" id="IPR042831">
    <property type="entry name" value="Ribosomal_mL40_fung"/>
</dbReference>
<dbReference type="PANTHER" id="PTHR39150">
    <property type="entry name" value="54S RIBOSOMAL PROTEIN L28, MITOCHONDRIAL"/>
    <property type="match status" value="1"/>
</dbReference>
<evidence type="ECO:0000256" key="2">
    <source>
        <dbReference type="ARBA" id="ARBA00009360"/>
    </source>
</evidence>
<dbReference type="GO" id="GO:1990904">
    <property type="term" value="C:ribonucleoprotein complex"/>
    <property type="evidence" value="ECO:0007669"/>
    <property type="project" value="UniProtKB-KW"/>
</dbReference>
<dbReference type="GO" id="GO:0003735">
    <property type="term" value="F:structural constituent of ribosome"/>
    <property type="evidence" value="ECO:0007669"/>
    <property type="project" value="InterPro"/>
</dbReference>
<comment type="similarity">
    <text evidence="2">Belongs to the mitochondrion-specific ribosomal protein mL40 family.</text>
</comment>
<evidence type="ECO:0000313" key="9">
    <source>
        <dbReference type="EMBL" id="CAI5757405.1"/>
    </source>
</evidence>
<keyword evidence="8" id="KW-0175">Coiled coil</keyword>
<evidence type="ECO:0000256" key="5">
    <source>
        <dbReference type="ARBA" id="ARBA00023128"/>
    </source>
</evidence>
<proteinExistence type="inferred from homology"/>
<reference evidence="9" key="1">
    <citation type="submission" date="2022-12" db="EMBL/GenBank/DDBJ databases">
        <authorList>
            <person name="Brejova B."/>
        </authorList>
    </citation>
    <scope>NUCLEOTIDE SEQUENCE</scope>
</reference>
<keyword evidence="3" id="KW-0809">Transit peptide</keyword>
<dbReference type="Gene3D" id="6.10.250.3440">
    <property type="match status" value="1"/>
</dbReference>
<keyword evidence="6" id="KW-0687">Ribonucleoprotein</keyword>
<dbReference type="Proteomes" id="UP001152885">
    <property type="component" value="Unassembled WGS sequence"/>
</dbReference>
<dbReference type="GO" id="GO:0005739">
    <property type="term" value="C:mitochondrion"/>
    <property type="evidence" value="ECO:0007669"/>
    <property type="project" value="UniProtKB-SubCell"/>
</dbReference>
<keyword evidence="4" id="KW-0689">Ribosomal protein</keyword>
<dbReference type="PANTHER" id="PTHR39150:SF1">
    <property type="entry name" value="LARGE RIBOSOMAL SUBUNIT PROTEIN ML40"/>
    <property type="match status" value="1"/>
</dbReference>
<protein>
    <recommendedName>
        <fullName evidence="7">Large ribosomal subunit protein mL40</fullName>
    </recommendedName>
</protein>
<dbReference type="InterPro" id="IPR019192">
    <property type="entry name" value="Ribosomal_mL40"/>
</dbReference>
<gene>
    <name evidence="9" type="ORF">CANVERA_P1919</name>
</gene>
<evidence type="ECO:0000256" key="8">
    <source>
        <dbReference type="SAM" id="Coils"/>
    </source>
</evidence>
<accession>A0A9W4XKT2</accession>
<dbReference type="AlphaFoldDB" id="A0A9W4XKT2"/>
<feature type="coiled-coil region" evidence="8">
    <location>
        <begin position="79"/>
        <end position="109"/>
    </location>
</feature>
<sequence length="146" mass="17174">MFSKSTILNTNNTFKVLVRYKRTKGSGEVNAATQKIVNQLSVLSASRKQPKLLNLCNEDLIKHKTIMNAWNLFKSKKNLKREEQLRKQYESMKNAMEDLKNTNKHLYKLANSKPNKKEVDLFPIEMRIPTDYPPTIPWIYSYKPRK</sequence>
<evidence type="ECO:0000313" key="10">
    <source>
        <dbReference type="Proteomes" id="UP001152885"/>
    </source>
</evidence>
<evidence type="ECO:0000256" key="6">
    <source>
        <dbReference type="ARBA" id="ARBA00023274"/>
    </source>
</evidence>
<keyword evidence="10" id="KW-1185">Reference proteome</keyword>
<comment type="subcellular location">
    <subcellularLocation>
        <location evidence="1">Mitochondrion</location>
    </subcellularLocation>
</comment>
<dbReference type="GO" id="GO:0005840">
    <property type="term" value="C:ribosome"/>
    <property type="evidence" value="ECO:0007669"/>
    <property type="project" value="UniProtKB-KW"/>
</dbReference>
<dbReference type="EMBL" id="CANTUO010000001">
    <property type="protein sequence ID" value="CAI5757405.1"/>
    <property type="molecule type" value="Genomic_DNA"/>
</dbReference>
<dbReference type="GO" id="GO:0032543">
    <property type="term" value="P:mitochondrial translation"/>
    <property type="evidence" value="ECO:0007669"/>
    <property type="project" value="InterPro"/>
</dbReference>
<evidence type="ECO:0000256" key="4">
    <source>
        <dbReference type="ARBA" id="ARBA00022980"/>
    </source>
</evidence>
<comment type="caution">
    <text evidence="9">The sequence shown here is derived from an EMBL/GenBank/DDBJ whole genome shotgun (WGS) entry which is preliminary data.</text>
</comment>
<keyword evidence="5" id="KW-0496">Mitochondrion</keyword>
<evidence type="ECO:0000256" key="3">
    <source>
        <dbReference type="ARBA" id="ARBA00022946"/>
    </source>
</evidence>
<evidence type="ECO:0000256" key="1">
    <source>
        <dbReference type="ARBA" id="ARBA00004173"/>
    </source>
</evidence>
<organism evidence="9 10">
    <name type="scientific">Candida verbasci</name>
    <dbReference type="NCBI Taxonomy" id="1227364"/>
    <lineage>
        <taxon>Eukaryota</taxon>
        <taxon>Fungi</taxon>
        <taxon>Dikarya</taxon>
        <taxon>Ascomycota</taxon>
        <taxon>Saccharomycotina</taxon>
        <taxon>Pichiomycetes</taxon>
        <taxon>Debaryomycetaceae</taxon>
        <taxon>Candida/Lodderomyces clade</taxon>
        <taxon>Candida</taxon>
    </lineage>
</organism>
<dbReference type="FunFam" id="6.10.250.3440:FF:000001">
    <property type="entry name" value="Mitochondrial ribosomal protein L40"/>
    <property type="match status" value="1"/>
</dbReference>
<evidence type="ECO:0000256" key="7">
    <source>
        <dbReference type="ARBA" id="ARBA00035192"/>
    </source>
</evidence>
<name>A0A9W4XKT2_9ASCO</name>
<dbReference type="OrthoDB" id="2098203at2759"/>
<dbReference type="Pfam" id="PF09812">
    <property type="entry name" value="MRP-L28"/>
    <property type="match status" value="1"/>
</dbReference>